<dbReference type="Pfam" id="PF04295">
    <property type="entry name" value="GD_AH_second"/>
    <property type="match status" value="1"/>
</dbReference>
<accession>A0A8J4WQW1</accession>
<gene>
    <name evidence="5" type="ORF">G195_000603</name>
</gene>
<feature type="domain" description="D-galactarate/Altronate dehydratase C-terminal" evidence="4">
    <location>
        <begin position="154"/>
        <end position="235"/>
    </location>
</feature>
<dbReference type="EMBL" id="AOFI03000003">
    <property type="protein sequence ID" value="KAF4325641.1"/>
    <property type="molecule type" value="Genomic_DNA"/>
</dbReference>
<dbReference type="PANTHER" id="PTHR30536">
    <property type="entry name" value="ALTRONATE/GALACTARATE DEHYDRATASE"/>
    <property type="match status" value="1"/>
</dbReference>
<protein>
    <recommendedName>
        <fullName evidence="7">D-galactarate/Altronate dehydratase C-terminal domain-containing protein</fullName>
    </recommendedName>
</protein>
<dbReference type="InterPro" id="IPR052172">
    <property type="entry name" value="UxaA_altronate/galactarate_dh"/>
</dbReference>
<dbReference type="AlphaFoldDB" id="A0A8J4WQW1"/>
<evidence type="ECO:0008006" key="7">
    <source>
        <dbReference type="Google" id="ProtNLM"/>
    </source>
</evidence>
<dbReference type="GO" id="GO:0019698">
    <property type="term" value="P:D-galacturonate catabolic process"/>
    <property type="evidence" value="ECO:0007669"/>
    <property type="project" value="TreeGrafter"/>
</dbReference>
<comment type="caution">
    <text evidence="5">The sequence shown here is derived from an EMBL/GenBank/DDBJ whole genome shotgun (WGS) entry which is preliminary data.</text>
</comment>
<sequence>MPPEHLRSFNGYLRPNGEAGIRNEIWIVNTVGCINKVCEALARMGLSQFGSRVDGVYHFPHPFGCSQLGDDLKYTQQVLASLVEHPNAGGVLVIGLGCENNQVDQFRECIAPEYQGKVRFLKAQETDDELEEGLRLMEELVELVEHEERQPLPLSKLKIGLKCGGSDGLSGITANPLVGSVADMLVAAGGTAILTEVPEMFGAETILMNRAASEQVFDNLVDLVNGFKQYFVNHGRGTPFGGPVPTVKIATQSDLANRKKHWIDFNAGQLLEGKTMEDVKVQLFSQLIEIASGRAHTLSEQHGFREIAIFKDGVIL</sequence>
<comment type="similarity">
    <text evidence="1">Belongs to the UxaA family.</text>
</comment>
<evidence type="ECO:0000313" key="6">
    <source>
        <dbReference type="Proteomes" id="UP000702964"/>
    </source>
</evidence>
<evidence type="ECO:0000313" key="5">
    <source>
        <dbReference type="EMBL" id="KAF4325641.1"/>
    </source>
</evidence>
<dbReference type="InterPro" id="IPR007392">
    <property type="entry name" value="GD_AH_second"/>
</dbReference>
<dbReference type="InterPro" id="IPR048332">
    <property type="entry name" value="GD_AH_C"/>
</dbReference>
<dbReference type="Pfam" id="PF20629">
    <property type="entry name" value="GD_AH_C"/>
    <property type="match status" value="1"/>
</dbReference>
<keyword evidence="2" id="KW-0456">Lyase</keyword>
<organism evidence="5 6">
    <name type="scientific">Phytophthora kernoviae 00238/432</name>
    <dbReference type="NCBI Taxonomy" id="1284355"/>
    <lineage>
        <taxon>Eukaryota</taxon>
        <taxon>Sar</taxon>
        <taxon>Stramenopiles</taxon>
        <taxon>Oomycota</taxon>
        <taxon>Peronosporomycetes</taxon>
        <taxon>Peronosporales</taxon>
        <taxon>Peronosporaceae</taxon>
        <taxon>Phytophthora</taxon>
    </lineage>
</organism>
<evidence type="ECO:0000256" key="1">
    <source>
        <dbReference type="ARBA" id="ARBA00010986"/>
    </source>
</evidence>
<evidence type="ECO:0000259" key="3">
    <source>
        <dbReference type="Pfam" id="PF04295"/>
    </source>
</evidence>
<proteinExistence type="inferred from homology"/>
<reference evidence="5" key="1">
    <citation type="journal article" date="2015" name="Genom Data">
        <title>Draft genome sequences of Phytophthora kernoviae and Phytophthora ramorum lineage EU2 from Scotland.</title>
        <authorList>
            <person name="Sambles C."/>
            <person name="Schlenzig A."/>
            <person name="O'Neill P."/>
            <person name="Grant M."/>
            <person name="Studholme D.J."/>
        </authorList>
    </citation>
    <scope>NUCLEOTIDE SEQUENCE</scope>
    <source>
        <strain evidence="5">00238/432</strain>
    </source>
</reference>
<evidence type="ECO:0000259" key="4">
    <source>
        <dbReference type="Pfam" id="PF20629"/>
    </source>
</evidence>
<name>A0A8J4WQW1_9STRA</name>
<evidence type="ECO:0000256" key="2">
    <source>
        <dbReference type="ARBA" id="ARBA00023239"/>
    </source>
</evidence>
<dbReference type="PANTHER" id="PTHR30536:SF5">
    <property type="entry name" value="ALTRONATE DEHYDRATASE"/>
    <property type="match status" value="1"/>
</dbReference>
<dbReference type="Proteomes" id="UP000702964">
    <property type="component" value="Unassembled WGS sequence"/>
</dbReference>
<dbReference type="GO" id="GO:0016829">
    <property type="term" value="F:lyase activity"/>
    <property type="evidence" value="ECO:0007669"/>
    <property type="project" value="UniProtKB-KW"/>
</dbReference>
<feature type="domain" description="D-galactarate/Altronate dehydratase second" evidence="3">
    <location>
        <begin position="11"/>
        <end position="142"/>
    </location>
</feature>
<reference evidence="5" key="2">
    <citation type="submission" date="2020-02" db="EMBL/GenBank/DDBJ databases">
        <authorList>
            <person name="Studholme D.J."/>
        </authorList>
    </citation>
    <scope>NUCLEOTIDE SEQUENCE</scope>
    <source>
        <strain evidence="5">00238/432</strain>
    </source>
</reference>